<organism evidence="2 3">
    <name type="scientific">Clostridium botulinum C</name>
    <dbReference type="NCBI Taxonomy" id="36828"/>
    <lineage>
        <taxon>Bacteria</taxon>
        <taxon>Bacillati</taxon>
        <taxon>Bacillota</taxon>
        <taxon>Clostridia</taxon>
        <taxon>Eubacteriales</taxon>
        <taxon>Clostridiaceae</taxon>
        <taxon>Clostridium</taxon>
    </lineage>
</organism>
<dbReference type="AlphaFoldDB" id="A0A9Q3V9W7"/>
<evidence type="ECO:0000256" key="1">
    <source>
        <dbReference type="SAM" id="MobiDB-lite"/>
    </source>
</evidence>
<dbReference type="Proteomes" id="UP000813637">
    <property type="component" value="Unassembled WGS sequence"/>
</dbReference>
<name>A0A9Q3V9W7_CLOBO</name>
<feature type="non-terminal residue" evidence="2">
    <location>
        <position position="1"/>
    </location>
</feature>
<protein>
    <submittedName>
        <fullName evidence="2">Transposase</fullName>
    </submittedName>
</protein>
<proteinExistence type="predicted"/>
<accession>A0A9Q3V9W7</accession>
<sequence length="266" mass="31292">DIGTRTIAVSSENDVKLLELAPEIDNIENQKRILNRKLDRQRRANNPNKYNEDGTIKKGNRDRWINSNNYLKTKAKLRDIQSRLASIRKQDHEKMANYILSLGSIIKVETMNYKGLQARAKETTINEKTGRFNKKKRFGKSLANKAPSMLLDIINRKLKYHNLGLFKIDTYKIKASQYNPFTNEYIKKSLSERWNRFKINEQEIQIQRDLMSALIIKNVIIDKKLKLDKVNKEKLLDEFDSFKKLHDIEILRLKNCKNRLLNSMGI</sequence>
<reference evidence="2" key="2">
    <citation type="journal article" date="2021" name="Microorganisms">
        <title>Extensive Genome Exploration of Clostridium botulinum Group III Field Strains.</title>
        <authorList>
            <person name="Fillo S."/>
            <person name="Giordani F."/>
            <person name="Tonon E."/>
            <person name="Drigo I."/>
            <person name="Anselmo A."/>
            <person name="Fortunato A."/>
            <person name="Lista F."/>
            <person name="Bano L."/>
        </authorList>
    </citation>
    <scope>NUCLEOTIDE SEQUENCE</scope>
    <source>
        <strain evidence="2">IZSVe-TV_9877_3_12</strain>
    </source>
</reference>
<gene>
    <name evidence="2" type="ORF">G8S53_05575</name>
</gene>
<evidence type="ECO:0000313" key="2">
    <source>
        <dbReference type="EMBL" id="MCD3194763.1"/>
    </source>
</evidence>
<feature type="region of interest" description="Disordered" evidence="1">
    <location>
        <begin position="38"/>
        <end position="57"/>
    </location>
</feature>
<evidence type="ECO:0000313" key="3">
    <source>
        <dbReference type="Proteomes" id="UP000813637"/>
    </source>
</evidence>
<comment type="caution">
    <text evidence="2">The sequence shown here is derived from an EMBL/GenBank/DDBJ whole genome shotgun (WGS) entry which is preliminary data.</text>
</comment>
<reference evidence="2" key="1">
    <citation type="submission" date="2020-02" db="EMBL/GenBank/DDBJ databases">
        <authorList>
            <person name="Fillo S."/>
            <person name="Giordani F."/>
            <person name="Tonon E."/>
            <person name="Drigo I."/>
            <person name="Anselmo A."/>
            <person name="Fortunato A."/>
            <person name="Bano L."/>
            <person name="Lista F."/>
        </authorList>
    </citation>
    <scope>NUCLEOTIDE SEQUENCE</scope>
    <source>
        <strain evidence="2">IZSVe-TV_9877_3_12</strain>
    </source>
</reference>
<dbReference type="EMBL" id="JAAMYB010000004">
    <property type="protein sequence ID" value="MCD3194763.1"/>
    <property type="molecule type" value="Genomic_DNA"/>
</dbReference>